<feature type="chain" id="PRO_5040329367" evidence="1">
    <location>
        <begin position="26"/>
        <end position="64"/>
    </location>
</feature>
<organism evidence="2 3">
    <name type="scientific">Septoria linicola</name>
    <dbReference type="NCBI Taxonomy" id="215465"/>
    <lineage>
        <taxon>Eukaryota</taxon>
        <taxon>Fungi</taxon>
        <taxon>Dikarya</taxon>
        <taxon>Ascomycota</taxon>
        <taxon>Pezizomycotina</taxon>
        <taxon>Dothideomycetes</taxon>
        <taxon>Dothideomycetidae</taxon>
        <taxon>Mycosphaerellales</taxon>
        <taxon>Mycosphaerellaceae</taxon>
        <taxon>Septoria</taxon>
    </lineage>
</organism>
<accession>A0A9Q9EJ69</accession>
<proteinExistence type="predicted"/>
<keyword evidence="3" id="KW-1185">Reference proteome</keyword>
<dbReference type="Proteomes" id="UP001056384">
    <property type="component" value="Chromosome 4"/>
</dbReference>
<dbReference type="EMBL" id="CP099421">
    <property type="protein sequence ID" value="USW51842.1"/>
    <property type="molecule type" value="Genomic_DNA"/>
</dbReference>
<protein>
    <submittedName>
        <fullName evidence="2">Uncharacterized protein</fullName>
    </submittedName>
</protein>
<evidence type="ECO:0000256" key="1">
    <source>
        <dbReference type="SAM" id="SignalP"/>
    </source>
</evidence>
<feature type="signal peptide" evidence="1">
    <location>
        <begin position="1"/>
        <end position="25"/>
    </location>
</feature>
<name>A0A9Q9EJ69_9PEZI</name>
<reference evidence="2" key="1">
    <citation type="submission" date="2022-06" db="EMBL/GenBank/DDBJ databases">
        <title>Complete genome sequences of two strains of the flax pathogen Septoria linicola.</title>
        <authorList>
            <person name="Lapalu N."/>
            <person name="Simon A."/>
            <person name="Demenou B."/>
            <person name="Paumier D."/>
            <person name="Guillot M.-P."/>
            <person name="Gout L."/>
            <person name="Valade R."/>
        </authorList>
    </citation>
    <scope>NUCLEOTIDE SEQUENCE</scope>
    <source>
        <strain evidence="2">SE15195</strain>
    </source>
</reference>
<sequence length="64" mass="6885">MKPSNTPFSLCALLLATLQAAFVSADCKQNPAVDNSCYRCCLNAHPCYTDGDSTYCGSPTYELV</sequence>
<evidence type="ECO:0000313" key="3">
    <source>
        <dbReference type="Proteomes" id="UP001056384"/>
    </source>
</evidence>
<dbReference type="AlphaFoldDB" id="A0A9Q9EJ69"/>
<keyword evidence="1" id="KW-0732">Signal</keyword>
<evidence type="ECO:0000313" key="2">
    <source>
        <dbReference type="EMBL" id="USW51842.1"/>
    </source>
</evidence>
<gene>
    <name evidence="2" type="ORF">Slin15195_G051610</name>
</gene>